<feature type="compositionally biased region" description="Low complexity" evidence="2">
    <location>
        <begin position="112"/>
        <end position="123"/>
    </location>
</feature>
<dbReference type="PANTHER" id="PTHR10039:SF14">
    <property type="entry name" value="NACHT DOMAIN-CONTAINING PROTEIN"/>
    <property type="match status" value="1"/>
</dbReference>
<keyword evidence="1" id="KW-0677">Repeat</keyword>
<dbReference type="Proteomes" id="UP000308730">
    <property type="component" value="Unassembled WGS sequence"/>
</dbReference>
<feature type="compositionally biased region" description="Polar residues" evidence="2">
    <location>
        <begin position="128"/>
        <end position="159"/>
    </location>
</feature>
<evidence type="ECO:0000313" key="4">
    <source>
        <dbReference type="EMBL" id="THH28170.1"/>
    </source>
</evidence>
<evidence type="ECO:0000256" key="1">
    <source>
        <dbReference type="ARBA" id="ARBA00022737"/>
    </source>
</evidence>
<gene>
    <name evidence="4" type="ORF">EUX98_g6018</name>
</gene>
<feature type="region of interest" description="Disordered" evidence="2">
    <location>
        <begin position="83"/>
        <end position="159"/>
    </location>
</feature>
<feature type="region of interest" description="Disordered" evidence="2">
    <location>
        <begin position="1"/>
        <end position="20"/>
    </location>
</feature>
<dbReference type="InterPro" id="IPR027417">
    <property type="entry name" value="P-loop_NTPase"/>
</dbReference>
<comment type="caution">
    <text evidence="4">The sequence shown here is derived from an EMBL/GenBank/DDBJ whole genome shotgun (WGS) entry which is preliminary data.</text>
</comment>
<dbReference type="Pfam" id="PF24883">
    <property type="entry name" value="NPHP3_N"/>
    <property type="match status" value="1"/>
</dbReference>
<organism evidence="4 5">
    <name type="scientific">Antrodiella citrinella</name>
    <dbReference type="NCBI Taxonomy" id="2447956"/>
    <lineage>
        <taxon>Eukaryota</taxon>
        <taxon>Fungi</taxon>
        <taxon>Dikarya</taxon>
        <taxon>Basidiomycota</taxon>
        <taxon>Agaricomycotina</taxon>
        <taxon>Agaricomycetes</taxon>
        <taxon>Polyporales</taxon>
        <taxon>Steccherinaceae</taxon>
        <taxon>Antrodiella</taxon>
    </lineage>
</organism>
<dbReference type="EMBL" id="SGPM01000198">
    <property type="protein sequence ID" value="THH28170.1"/>
    <property type="molecule type" value="Genomic_DNA"/>
</dbReference>
<feature type="domain" description="Nephrocystin 3-like N-terminal" evidence="3">
    <location>
        <begin position="304"/>
        <end position="445"/>
    </location>
</feature>
<accession>A0A4S4MXN4</accession>
<evidence type="ECO:0000313" key="5">
    <source>
        <dbReference type="Proteomes" id="UP000308730"/>
    </source>
</evidence>
<proteinExistence type="predicted"/>
<dbReference type="OrthoDB" id="2802531at2759"/>
<sequence>MADPAKQADPPTPSPDPVYFTHNVYTLQSSINDNATRKSRRDTASSAFMMKKNVMSISLDALDIWTTEEEILAMMDDQIRQRKAAASNDVDSAEAPPSSEVRHAQADDSSDLEVPSPSPDSSPVQEVGSDSASTSGRPVRATQSAPTQDKSNSRTKQNLTRLRSGVDATLEIAKVAGDSFPIAKGVVGGILLILKTVDRVKENANVLGKMIARLERFDQIISPDTGSASALQLWEDKDLQREIITDFQLDLQQASLKNVTDMADLAQLDKLPHSEDAAYEKERQMGKRTSCFEHTRVEIAGKLELWASSLHDFQLFWLNGMAGTGKSTIADSLYRYISSDNYLGAAFFCSRDTAQARDTHRIFPSIAYQLRSISRNTANFLSNSYPLMRLKKASTTILARPRVIIIDALDECSDEHGPPIALVELLLSRVPDFRKVGLKFFVSSRPSDGVPYVFEGMGERHASLDLHNEPLPAVAHDMHAFVEHSL</sequence>
<dbReference type="AlphaFoldDB" id="A0A4S4MXN4"/>
<dbReference type="PANTHER" id="PTHR10039">
    <property type="entry name" value="AMELOGENIN"/>
    <property type="match status" value="1"/>
</dbReference>
<evidence type="ECO:0000259" key="3">
    <source>
        <dbReference type="Pfam" id="PF24883"/>
    </source>
</evidence>
<evidence type="ECO:0000256" key="2">
    <source>
        <dbReference type="SAM" id="MobiDB-lite"/>
    </source>
</evidence>
<keyword evidence="5" id="KW-1185">Reference proteome</keyword>
<protein>
    <recommendedName>
        <fullName evidence="3">Nephrocystin 3-like N-terminal domain-containing protein</fullName>
    </recommendedName>
</protein>
<dbReference type="InterPro" id="IPR056884">
    <property type="entry name" value="NPHP3-like_N"/>
</dbReference>
<reference evidence="4 5" key="1">
    <citation type="submission" date="2019-02" db="EMBL/GenBank/DDBJ databases">
        <title>Genome sequencing of the rare red list fungi Antrodiella citrinella (Flaviporus citrinellus).</title>
        <authorList>
            <person name="Buettner E."/>
            <person name="Kellner H."/>
        </authorList>
    </citation>
    <scope>NUCLEOTIDE SEQUENCE [LARGE SCALE GENOMIC DNA]</scope>
    <source>
        <strain evidence="4 5">DSM 108506</strain>
    </source>
</reference>
<dbReference type="SUPFAM" id="SSF52540">
    <property type="entry name" value="P-loop containing nucleoside triphosphate hydrolases"/>
    <property type="match status" value="1"/>
</dbReference>
<dbReference type="Gene3D" id="3.40.50.300">
    <property type="entry name" value="P-loop containing nucleotide triphosphate hydrolases"/>
    <property type="match status" value="1"/>
</dbReference>
<name>A0A4S4MXN4_9APHY</name>